<evidence type="ECO:0000259" key="4">
    <source>
        <dbReference type="PROSITE" id="PS51272"/>
    </source>
</evidence>
<feature type="domain" description="SLH" evidence="4">
    <location>
        <begin position="182"/>
        <end position="241"/>
    </location>
</feature>
<dbReference type="EMBL" id="CP019655">
    <property type="protein sequence ID" value="AVF24355.1"/>
    <property type="molecule type" value="Genomic_DNA"/>
</dbReference>
<accession>A0A2L1TUL4</accession>
<evidence type="ECO:0000313" key="6">
    <source>
        <dbReference type="Proteomes" id="UP000239833"/>
    </source>
</evidence>
<dbReference type="Gene3D" id="2.60.40.1220">
    <property type="match status" value="1"/>
</dbReference>
<evidence type="ECO:0000256" key="1">
    <source>
        <dbReference type="ARBA" id="ARBA00022729"/>
    </source>
</evidence>
<proteinExistence type="predicted"/>
<dbReference type="Gene3D" id="1.10.287.620">
    <property type="entry name" value="Helix Hairpins"/>
    <property type="match status" value="1"/>
</dbReference>
<organism evidence="5 6">
    <name type="scientific">Paenibacillus larvae subsp. larvae</name>
    <dbReference type="NCBI Taxonomy" id="147375"/>
    <lineage>
        <taxon>Bacteria</taxon>
        <taxon>Bacillati</taxon>
        <taxon>Bacillota</taxon>
        <taxon>Bacilli</taxon>
        <taxon>Bacillales</taxon>
        <taxon>Paenibacillaceae</taxon>
        <taxon>Paenibacillus</taxon>
    </lineage>
</organism>
<feature type="compositionally biased region" description="Polar residues" evidence="3">
    <location>
        <begin position="1"/>
        <end position="12"/>
    </location>
</feature>
<reference evidence="6" key="1">
    <citation type="submission" date="2017-02" db="EMBL/GenBank/DDBJ databases">
        <title>Delineation of Paenibacillus larvae strains originating from foulbrood outbreaks.</title>
        <authorList>
            <person name="Beims H."/>
            <person name="Bunk B."/>
            <person name="Sproeer C."/>
            <person name="Mohr K.I."/>
            <person name="Pradella S."/>
            <person name="Guenther G."/>
            <person name="Rohde M."/>
            <person name="von der Ohe W."/>
            <person name="Steinert M."/>
        </authorList>
    </citation>
    <scope>NUCLEOTIDE SEQUENCE [LARGE SCALE GENOMIC DNA]</scope>
    <source>
        <strain evidence="6">Eric_III</strain>
    </source>
</reference>
<feature type="coiled-coil region" evidence="2">
    <location>
        <begin position="950"/>
        <end position="1062"/>
    </location>
</feature>
<dbReference type="STRING" id="147375.BXP28_16520"/>
<evidence type="ECO:0000313" key="5">
    <source>
        <dbReference type="EMBL" id="AVF24355.1"/>
    </source>
</evidence>
<sequence precursor="true">MRNMGSIISNDTQNEKQFRGGEKKVMKKSLSVIVSSAMALSMFSSVAFGANIDDFKDLKDLSAKDKAKFEEMINKGILHGLSDNYFGLDELTNRAQFARVAAGVFDLKVDTSLDKSSFSDVSKDDPANGYALPYIEAAKENNIASGYEDGTYRPAAALTKEELATLLVKGAGLKDEAEKAKGNDPTVSDWAQGYVKVAVDHELMVNDSDGRFHGSNPVNRYMLVVSTYNVMKKDEDLALSSVQAVSTKVLRVNFNTAVKEMDKAEFAVKKGSSTIGVDKTTWSEDGKSVDLEINSKLTEGTYTVSVKGLSEQALSGSVTVENEKVSAIKILSDNLVKTGKKDGDKDIAEVGYQVLNQYGEDITKATSLEVVQEGFAADKGKLNYKKKDLKEGDKVVVTLVDKKTAVNTSATLTVVAESKVVDVTAAGIYNKDGKTPSLDNTADDFYVLVDAKDQYGKTITDEKKLSNEITVLATKGNVVDIKKDNGIPKFEKVGDEGKVGVKLDVKNAGEGLIMFVANATGANSNQLVKVAEGVKVDKITIGSPEGIIAGNEIVNIPVEVTDNKGEAVTKADKLKDIAIGAEGGKKNQKFVEKDGKLFIQLTTKEVKEGETGNLIVSVTSPTGKYSYKVFQIKADAVATTLVGLNSKVSTSIYKDESLKLDKEDFIIEDQYGRPYTKEDATTIMAKSSDNEKIAVNGLTITAKKESALVTFTLNAGKSNESSFDVRFNTIAQSDFVSYKVPEVGTVYASAEAAYDKDLKVYGVTKEGKEVLLPEKEYNVVEKQNFVVKDNKISAEQNVVGGSDKPSTADAFVKIVINNTGEELVLKGKISAEAPKASTVEYLVDNKVVDSADVTINTNNLTPADLLQGLHIKDQYGVDAKVDGKDSKLVVTFADKTTKDALVTFTNVSDGVTIQSNGTETASLSKLKNGSTFNARISVNDVSANVKFKVNYDASKAIEQAKKALKEAQQEQETAQTELTNAEQAVTTAQTKLTDANQKLAAAAEALKHADDSNRDDLTQKFQAAQEEQETAQTELTNAEQAVTTAQTKLTEANQKVTEAEQALIDLQG</sequence>
<dbReference type="AlphaFoldDB" id="A0A2L1TUL4"/>
<evidence type="ECO:0000256" key="2">
    <source>
        <dbReference type="SAM" id="Coils"/>
    </source>
</evidence>
<evidence type="ECO:0000256" key="3">
    <source>
        <dbReference type="SAM" id="MobiDB-lite"/>
    </source>
</evidence>
<name>A0A2L1TUL4_9BACL</name>
<dbReference type="RefSeq" id="WP_077996430.1">
    <property type="nucleotide sequence ID" value="NZ_CP019655.1"/>
</dbReference>
<dbReference type="InterPro" id="IPR001119">
    <property type="entry name" value="SLH_dom"/>
</dbReference>
<dbReference type="InterPro" id="IPR014755">
    <property type="entry name" value="Cu-Rt/internalin_Ig-like"/>
</dbReference>
<gene>
    <name evidence="5" type="ORF">ERICIII_00089</name>
</gene>
<dbReference type="Proteomes" id="UP000239833">
    <property type="component" value="Chromosome"/>
</dbReference>
<feature type="region of interest" description="Disordered" evidence="3">
    <location>
        <begin position="1"/>
        <end position="21"/>
    </location>
</feature>
<keyword evidence="1" id="KW-0732">Signal</keyword>
<dbReference type="GeneID" id="64216972"/>
<dbReference type="PROSITE" id="PS51272">
    <property type="entry name" value="SLH"/>
    <property type="match status" value="2"/>
</dbReference>
<dbReference type="Pfam" id="PF00395">
    <property type="entry name" value="SLH"/>
    <property type="match status" value="2"/>
</dbReference>
<keyword evidence="2" id="KW-0175">Coiled coil</keyword>
<protein>
    <submittedName>
        <fullName evidence="5">S-layer protein</fullName>
    </submittedName>
</protein>
<feature type="domain" description="SLH" evidence="4">
    <location>
        <begin position="118"/>
        <end position="181"/>
    </location>
</feature>